<dbReference type="InterPro" id="IPR011011">
    <property type="entry name" value="Znf_FYVE_PHD"/>
</dbReference>
<dbReference type="InterPro" id="IPR036322">
    <property type="entry name" value="WD40_repeat_dom_sf"/>
</dbReference>
<dbReference type="SUPFAM" id="SSF49899">
    <property type="entry name" value="Concanavalin A-like lectins/glucanases"/>
    <property type="match status" value="1"/>
</dbReference>
<dbReference type="PROSITE" id="PS50082">
    <property type="entry name" value="WD_REPEATS_2"/>
    <property type="match status" value="1"/>
</dbReference>
<name>A0A2J8PGF8_PANTR</name>
<gene>
    <name evidence="15" type="ORF">CK820_G0003659</name>
</gene>
<evidence type="ECO:0000256" key="2">
    <source>
        <dbReference type="ARBA" id="ARBA00022490"/>
    </source>
</evidence>
<protein>
    <submittedName>
        <fullName evidence="15">WDFY3 isoform 4</fullName>
    </submittedName>
</protein>
<evidence type="ECO:0000256" key="11">
    <source>
        <dbReference type="SAM" id="MobiDB-lite"/>
    </source>
</evidence>
<evidence type="ECO:0000256" key="5">
    <source>
        <dbReference type="ARBA" id="ARBA00022723"/>
    </source>
</evidence>
<feature type="domain" description="FYVE-type" evidence="12">
    <location>
        <begin position="3106"/>
        <end position="3166"/>
    </location>
</feature>
<dbReference type="PANTHER" id="PTHR46108:SF1">
    <property type="entry name" value="WD REPEAT AND FYVE DOMAIN-CONTAINING PROTEIN 3"/>
    <property type="match status" value="1"/>
</dbReference>
<keyword evidence="4 10" id="KW-0853">WD repeat</keyword>
<feature type="domain" description="BEACH" evidence="13">
    <location>
        <begin position="2333"/>
        <end position="2628"/>
    </location>
</feature>
<feature type="region of interest" description="Disordered" evidence="11">
    <location>
        <begin position="2924"/>
        <end position="2987"/>
    </location>
</feature>
<keyword evidence="7 9" id="KW-0863">Zinc-finger</keyword>
<feature type="domain" description="BEACH-type PH" evidence="14">
    <location>
        <begin position="2354"/>
        <end position="2489"/>
    </location>
</feature>
<dbReference type="EMBL" id="NBAG03000215">
    <property type="protein sequence ID" value="PNI83104.1"/>
    <property type="molecule type" value="Genomic_DNA"/>
</dbReference>
<dbReference type="Gene3D" id="1.10.1540.10">
    <property type="entry name" value="BEACH domain"/>
    <property type="match status" value="2"/>
</dbReference>
<dbReference type="InterPro" id="IPR019775">
    <property type="entry name" value="WD40_repeat_CS"/>
</dbReference>
<dbReference type="PROSITE" id="PS51783">
    <property type="entry name" value="PH_BEACH"/>
    <property type="match status" value="1"/>
</dbReference>
<dbReference type="PROSITE" id="PS00678">
    <property type="entry name" value="WD_REPEATS_1"/>
    <property type="match status" value="1"/>
</dbReference>
<dbReference type="InterPro" id="IPR036372">
    <property type="entry name" value="BEACH_dom_sf"/>
</dbReference>
<dbReference type="FunFam" id="2.130.10.10:FF:000293">
    <property type="entry name" value="WD repeat and FYVE domain-containing protein 3"/>
    <property type="match status" value="1"/>
</dbReference>
<keyword evidence="5" id="KW-0479">Metal-binding</keyword>
<dbReference type="GO" id="GO:0016236">
    <property type="term" value="P:macroautophagy"/>
    <property type="evidence" value="ECO:0007669"/>
    <property type="project" value="UniProtKB-ARBA"/>
</dbReference>
<evidence type="ECO:0000259" key="13">
    <source>
        <dbReference type="PROSITE" id="PS50197"/>
    </source>
</evidence>
<dbReference type="SUPFAM" id="SSF50978">
    <property type="entry name" value="WD40 repeat-like"/>
    <property type="match status" value="1"/>
</dbReference>
<keyword evidence="8" id="KW-0862">Zinc</keyword>
<dbReference type="Gene3D" id="1.25.10.10">
    <property type="entry name" value="Leucine-rich Repeat Variant"/>
    <property type="match status" value="1"/>
</dbReference>
<dbReference type="InterPro" id="IPR017455">
    <property type="entry name" value="Znf_FYVE-rel"/>
</dbReference>
<evidence type="ECO:0000256" key="8">
    <source>
        <dbReference type="ARBA" id="ARBA00022833"/>
    </source>
</evidence>
<dbReference type="InterPro" id="IPR023362">
    <property type="entry name" value="PH-BEACH_dom"/>
</dbReference>
<dbReference type="Pfam" id="PF00400">
    <property type="entry name" value="WD40"/>
    <property type="match status" value="2"/>
</dbReference>
<feature type="compositionally biased region" description="Acidic residues" evidence="11">
    <location>
        <begin position="2930"/>
        <end position="2942"/>
    </location>
</feature>
<keyword evidence="6" id="KW-0677">Repeat</keyword>
<dbReference type="InterPro" id="IPR011989">
    <property type="entry name" value="ARM-like"/>
</dbReference>
<dbReference type="Pfam" id="PF02138">
    <property type="entry name" value="Beach"/>
    <property type="match status" value="1"/>
</dbReference>
<sequence length="3178" mass="355547">MFAYTNSDLCLMSVGSRPRVCFFPAFPVRRATGIILLHVCFRKKVPAILIISKQVHASPEQRIRIRSVSHQPAKMNMVKRIMGRPRQEECSPQDNALGLMHLRRLFTELCHPPRHMTQKEQEEKLYMMLPVFNRVFGNAPPNTMTEKFSDLLQFTTQVSRLMVTEIRRRASNKSTEAASRAIVQFLEINQSEEASRGWMLLTTINLLASSGQKTVDCMTTMSVPSTLVKCLYLFFDLPHVPEAVGGAQNELPLAERRGLLQKVFVQILVKLCSFVSPAEELAQKDDLQLLFSAITSWCPPYNLPWRKSAGEVLMTISRHGLSVNVVKYIHEKECLSTCVQNMQQSDDLSPLEIVEMFAGLSCFLKDSSDVSQTLLDDFRIWQGYNFLCDLLLRLEQAKEAESKDALKDLVNLITSLTTYGVSELKPAGITTGAPFLLPGFAVPQPAGKGHSVRNVQAFAVLQNAFLKAKTSFLAQIILDAITNIYMADNANYFILESQHTLSQFAEKISKLPEVQNKYFEMLEFVVFSLNYIPCKELISVSILLKSSSSYHCSIIAMKTLLKFTRHDYIFKDVFREVGLLEVMVNLLHKYAALLKDPTQALNEQGDSRNNSSVEDQKHLALLVMETLTVLLQGSNTNAGIFREFGGARCAHNIVKYPQCRQHALMTIQQLVLSPNGDDDMGTLLGLMHSAPPTELQLKTDILRALLSVLRESHRSRTVFRKVGGFVYITSLLVAMERSLSCPPKNGWEKVNQNQVFELLHTVFCTLTAAMRYEPANSHFFKTEIQYEKLADAVRFLGCFSDLRKISAMNVFPSNTQPFQRLLEEDVISIESVSPTLRHCSKLFIYLYKVATDSFDRHAYHSVSTPPVYPPKNVADLKLHVTTSSLQSSDAVIIHPGAMLAMLDLLASVGSVTQPEHALDLQLAVANILQSLVHTERNQQVMCEAGLHARLLQRCSAALADEDHSLHPPLQRMFERLASQALEPMVLSLAPHNAPTNNTVTTGLIDGAVVSGIGSVDDFSEESSFYEILPCCARFRCGELIIEGQWHHLVLVMSKGMLKNSTAALYIDGQLVNTVKLHYVHSTPGGSGSANPPVVSTVYAYIGTPPAQRQIASLVWRLGPTHFLEEVLPSSNVTTIYELGPNYVGSFQAVCMPCKDAKSEGVVPSPVSLVPEEKVSFGLYALSVSSLTVARIRKVYNKLDSKAIAKQLGISSHENATPVKLIHNSAGHLNGSARTIGAALIGYLGVRTFVPKPVATTLQYIGGAAAILGLVAMASDVEGLYAAVKALVCVVKSNPLASKEMERIKGYQLLAMLLKKKRSLLNSHILHLTFSLVGTVDSGHETSIIPNSTAFQDLLCDFEVWLHAPYELHLSLFEHFIELLTESSEASKNAKLMREFQLIPKLLLTLRDTSLSQPTIAAISNVLSFLLQGFPSSNDLLRFGQFISSTLPTFAVCEKFVVMEINNEEKLDTGTDEEFGGLVSANLILLRNRLLDILLKLIYTSKEKTSINLQACEELVKTLGFDWIMMFMEEHLHSTTVTAAMRILVVLLSNQSILIKFKEGLSGGGWLEQTDSVLTNKIGTVLGFNVGRSAGGRSTVREINRDACHFPGFPVLQSFLPKHTNVPALYFLLMALFLQQPVSELPENLQVSVPVISCRSKQGCQFDLDSIWTFIFGVPASSGTVVSSIHNVCTEAVFLLLGMLRSMLTSPWQSEEEGSWLREYPVTLMQFFRYLYHNVPDLASMWMSPDFLCALAATVFPFNIRPYSEMVTDLDDEVGSPAEEFKAFAADTGMNRSQSEYCNVGTKTYLTNHPAKKFVFDFMRVLIIDNLCLTPASKQTPLIDLLLEASPERSTRTQQKEFQTYILDSVMDHLLAADVLLGEDASLPITSGGSYQVLVNNVFYFTQRVVDKLWQGMFNKESKLLIDFIIQLIAQSKRRSQGLSLDAVYHCLNRTILYQFSRAHKTVPQQVALLDSLRVLTVNRNLILGPGNHDQEFISCLAHCLINLHVGSNVDGFGLEAEARMTTWHIMIPSDIEPDGSYSQDISEGRQLLIKAVNRVWTELIHSKKQVLEELFKVTLPVNERGHVDIATARPLIEEAALKCWQNHLAHEKKCISRGEALAPTTQSKLSRVSSGFGLSKLTGSRRNRKESGLNKHSLSTQNALKYVTEEWCQIECELLRERGLWGPPIGSHLDKWMLEMTEGPCRMRKKMVRNDMFYNHYPYVPETEQETNVASEIPSKQPETPDDIPQKKPARYRRAVSYDSKEYYMRLASGNPAIVQDAIVESSEGEAAQQEPEHGEDTIAKVKGLVKPPLKRSRSAPDGGDEENQEQLQDQIAEGSSIEEEEKTDNATLLRLLEEGEKIQHMYRCARVQGLDTSEGLLLFGKEHFYVIDGFTMTATREIRDIETLPPKSGLLSTLVGEKSVTQRWERGEISNFQYLMHLNTLAGRSYNDLMQYPVFPWILADYDSEGGHFDLADRMFHSVREAWYSASKHNMADVKELIPEFFYLPEFLFNSNNFDLGCKQNGTKLGDVILPPWAKGDPREFIRVHREALECDYVSAHLHEWIDLIFGYKQQGPAAVEAVNVFHHLFYEGQVDIYNINDPLKETATIGFINNFGQIPKQLFKKPHPPKRVRSRLNGDNAGISVLPGSTSDKIFFHHLDNLRPSLTPVKELKEPVGQIVCTDKGILAVEQNKVLIPPTWNKTFAWGYADLSCRLGTYESDKAMTVYECLSEWGQILCAICPNPKLVITGGTSTVVCVWEMGTSKEKAKTVTLKQALLGHTDTVTCATASLAYHIIVSGSRDRTCIIWDLNKLSFLTQLRGHRAPVSALCINELTGDIVSCAGTYIHVWSINGNPIVSVNTFTGRSQQIICCCMSEMNEWDTQNVIVTGHSDGVVRFWRMEFLQVPETPAPEPAEVLEMQEDCPEAQIGQEAQDEDSSDSEADEQSISQDPKDTPSQPSSTSHRPRATSCRATAAWCTDSGSDDSRRWSDQLSLDEKDGFVFVNYSEGQTRAHLQGPLSHPHPNPIEVRNYSRLKPGYRWERQLVFRSKLTMHTAFDRKDNAHPAEVTALGISKDHSRILVGDSRGRVFSWSVSDQPGRSAADHWVKDEGGDSCSGCSVRFSLTERRHHCRNCGQLFCQKCSRFQSEIKRLKISSPVRVCQNCYYNLQHERGSEDGPRNC</sequence>
<feature type="region of interest" description="Disordered" evidence="11">
    <location>
        <begin position="2224"/>
        <end position="2252"/>
    </location>
</feature>
<evidence type="ECO:0000256" key="4">
    <source>
        <dbReference type="ARBA" id="ARBA00022574"/>
    </source>
</evidence>
<evidence type="ECO:0000256" key="7">
    <source>
        <dbReference type="ARBA" id="ARBA00022771"/>
    </source>
</evidence>
<dbReference type="InterPro" id="IPR056252">
    <property type="entry name" value="Alfy-like_Arm-like"/>
</dbReference>
<evidence type="ECO:0000313" key="15">
    <source>
        <dbReference type="EMBL" id="PNI83104.1"/>
    </source>
</evidence>
<dbReference type="PANTHER" id="PTHR46108">
    <property type="entry name" value="BLUE CHEESE"/>
    <property type="match status" value="1"/>
</dbReference>
<accession>A0A2J8PGF8</accession>
<dbReference type="GO" id="GO:0005737">
    <property type="term" value="C:cytoplasm"/>
    <property type="evidence" value="ECO:0007669"/>
    <property type="project" value="UniProtKB-SubCell"/>
</dbReference>
<dbReference type="InterPro" id="IPR001680">
    <property type="entry name" value="WD40_rpt"/>
</dbReference>
<dbReference type="Proteomes" id="UP000236370">
    <property type="component" value="Unassembled WGS sequence"/>
</dbReference>
<dbReference type="FunFam" id="3.30.40.10:FF:000028">
    <property type="entry name" value="Putative hepatocyte growth factor-regulated tyrosine kinase substrate"/>
    <property type="match status" value="1"/>
</dbReference>
<evidence type="ECO:0000259" key="14">
    <source>
        <dbReference type="PROSITE" id="PS51783"/>
    </source>
</evidence>
<feature type="repeat" description="WD" evidence="10">
    <location>
        <begin position="2775"/>
        <end position="2816"/>
    </location>
</feature>
<dbReference type="InterPro" id="IPR013320">
    <property type="entry name" value="ConA-like_dom_sf"/>
</dbReference>
<dbReference type="Gene3D" id="2.60.120.200">
    <property type="match status" value="1"/>
</dbReference>
<dbReference type="Pfam" id="PF23295">
    <property type="entry name" value="Arm_4"/>
    <property type="match status" value="1"/>
</dbReference>
<evidence type="ECO:0000256" key="3">
    <source>
        <dbReference type="ARBA" id="ARBA00022553"/>
    </source>
</evidence>
<dbReference type="SMART" id="SM00320">
    <property type="entry name" value="WD40"/>
    <property type="match status" value="5"/>
</dbReference>
<dbReference type="Gene3D" id="3.30.40.10">
    <property type="entry name" value="Zinc/RING finger domain, C3HC4 (zinc finger)"/>
    <property type="match status" value="1"/>
</dbReference>
<dbReference type="InterPro" id="IPR016024">
    <property type="entry name" value="ARM-type_fold"/>
</dbReference>
<feature type="region of interest" description="Disordered" evidence="11">
    <location>
        <begin position="2282"/>
        <end position="2345"/>
    </location>
</feature>
<evidence type="ECO:0000313" key="16">
    <source>
        <dbReference type="Proteomes" id="UP000236370"/>
    </source>
</evidence>
<evidence type="ECO:0000256" key="9">
    <source>
        <dbReference type="PROSITE-ProRule" id="PRU00091"/>
    </source>
</evidence>
<dbReference type="Pfam" id="PF01363">
    <property type="entry name" value="FYVE"/>
    <property type="match status" value="1"/>
</dbReference>
<organism evidence="15 16">
    <name type="scientific">Pan troglodytes</name>
    <name type="common">Chimpanzee</name>
    <dbReference type="NCBI Taxonomy" id="9598"/>
    <lineage>
        <taxon>Eukaryota</taxon>
        <taxon>Metazoa</taxon>
        <taxon>Chordata</taxon>
        <taxon>Craniata</taxon>
        <taxon>Vertebrata</taxon>
        <taxon>Euteleostomi</taxon>
        <taxon>Mammalia</taxon>
        <taxon>Eutheria</taxon>
        <taxon>Euarchontoglires</taxon>
        <taxon>Primates</taxon>
        <taxon>Haplorrhini</taxon>
        <taxon>Catarrhini</taxon>
        <taxon>Hominidae</taxon>
        <taxon>Pan</taxon>
    </lineage>
</organism>
<comment type="caution">
    <text evidence="15">The sequence shown here is derived from an EMBL/GenBank/DDBJ whole genome shotgun (WGS) entry which is preliminary data.</text>
</comment>
<keyword evidence="2" id="KW-0963">Cytoplasm</keyword>
<dbReference type="GO" id="GO:0008270">
    <property type="term" value="F:zinc ion binding"/>
    <property type="evidence" value="ECO:0007669"/>
    <property type="project" value="UniProtKB-KW"/>
</dbReference>
<evidence type="ECO:0000256" key="1">
    <source>
        <dbReference type="ARBA" id="ARBA00004496"/>
    </source>
</evidence>
<comment type="subcellular location">
    <subcellularLocation>
        <location evidence="1">Cytoplasm</location>
    </subcellularLocation>
</comment>
<dbReference type="PROSITE" id="PS50178">
    <property type="entry name" value="ZF_FYVE"/>
    <property type="match status" value="1"/>
</dbReference>
<dbReference type="InterPro" id="IPR015943">
    <property type="entry name" value="WD40/YVTN_repeat-like_dom_sf"/>
</dbReference>
<dbReference type="SUPFAM" id="SSF57903">
    <property type="entry name" value="FYVE/PHD zinc finger"/>
    <property type="match status" value="1"/>
</dbReference>
<dbReference type="SMART" id="SM00064">
    <property type="entry name" value="FYVE"/>
    <property type="match status" value="1"/>
</dbReference>
<dbReference type="CDD" id="cd06071">
    <property type="entry name" value="Beach"/>
    <property type="match status" value="1"/>
</dbReference>
<dbReference type="PROSITE" id="PS50197">
    <property type="entry name" value="BEACH"/>
    <property type="match status" value="1"/>
</dbReference>
<evidence type="ECO:0000256" key="6">
    <source>
        <dbReference type="ARBA" id="ARBA00022737"/>
    </source>
</evidence>
<feature type="compositionally biased region" description="Basic and acidic residues" evidence="11">
    <location>
        <begin position="2291"/>
        <end position="2300"/>
    </location>
</feature>
<dbReference type="InterPro" id="IPR000306">
    <property type="entry name" value="Znf_FYVE"/>
</dbReference>
<dbReference type="Gene3D" id="2.130.10.10">
    <property type="entry name" value="YVTN repeat-like/Quinoprotein amine dehydrogenase"/>
    <property type="match status" value="1"/>
</dbReference>
<dbReference type="PROSITE" id="PS50294">
    <property type="entry name" value="WD_REPEATS_REGION"/>
    <property type="match status" value="1"/>
</dbReference>
<dbReference type="SUPFAM" id="SSF81837">
    <property type="entry name" value="BEACH domain"/>
    <property type="match status" value="1"/>
</dbReference>
<dbReference type="SUPFAM" id="SSF48371">
    <property type="entry name" value="ARM repeat"/>
    <property type="match status" value="2"/>
</dbReference>
<evidence type="ECO:0000259" key="12">
    <source>
        <dbReference type="PROSITE" id="PS50178"/>
    </source>
</evidence>
<keyword evidence="3" id="KW-0597">Phosphoprotein</keyword>
<dbReference type="CDD" id="cd15719">
    <property type="entry name" value="FYVE_WDFY3"/>
    <property type="match status" value="1"/>
</dbReference>
<evidence type="ECO:0000256" key="10">
    <source>
        <dbReference type="PROSITE-ProRule" id="PRU00221"/>
    </source>
</evidence>
<dbReference type="InterPro" id="IPR051944">
    <property type="entry name" value="BEACH_domain_protein"/>
</dbReference>
<dbReference type="InterPro" id="IPR000409">
    <property type="entry name" value="BEACH_dom"/>
</dbReference>
<dbReference type="InterPro" id="IPR013083">
    <property type="entry name" value="Znf_RING/FYVE/PHD"/>
</dbReference>
<dbReference type="SMART" id="SM01026">
    <property type="entry name" value="Beach"/>
    <property type="match status" value="1"/>
</dbReference>
<proteinExistence type="predicted"/>
<reference evidence="15 16" key="1">
    <citation type="submission" date="2017-12" db="EMBL/GenBank/DDBJ databases">
        <title>High-resolution comparative analysis of great ape genomes.</title>
        <authorList>
            <person name="Pollen A."/>
            <person name="Hastie A."/>
            <person name="Hormozdiari F."/>
            <person name="Dougherty M."/>
            <person name="Liu R."/>
            <person name="Chaisson M."/>
            <person name="Hoppe E."/>
            <person name="Hill C."/>
            <person name="Pang A."/>
            <person name="Hillier L."/>
            <person name="Baker C."/>
            <person name="Armstrong J."/>
            <person name="Shendure J."/>
            <person name="Paten B."/>
            <person name="Wilson R."/>
            <person name="Chao H."/>
            <person name="Schneider V."/>
            <person name="Ventura M."/>
            <person name="Kronenberg Z."/>
            <person name="Murali S."/>
            <person name="Gordon D."/>
            <person name="Cantsilieris S."/>
            <person name="Munson K."/>
            <person name="Nelson B."/>
            <person name="Raja A."/>
            <person name="Underwood J."/>
            <person name="Diekhans M."/>
            <person name="Fiddes I."/>
            <person name="Haussler D."/>
            <person name="Eichler E."/>
        </authorList>
    </citation>
    <scope>NUCLEOTIDE SEQUENCE [LARGE SCALE GENOMIC DNA]</scope>
    <source>
        <strain evidence="15">Yerkes chimp pedigree #C0471</strain>
    </source>
</reference>